<name>A0ABD3DYR1_9LAMI</name>
<feature type="compositionally biased region" description="Low complexity" evidence="1">
    <location>
        <begin position="240"/>
        <end position="250"/>
    </location>
</feature>
<proteinExistence type="predicted"/>
<protein>
    <submittedName>
        <fullName evidence="2">Uncharacterized protein</fullName>
    </submittedName>
</protein>
<feature type="compositionally biased region" description="Acidic residues" evidence="1">
    <location>
        <begin position="226"/>
        <end position="239"/>
    </location>
</feature>
<gene>
    <name evidence="2" type="ORF">CASFOL_011136</name>
</gene>
<dbReference type="AlphaFoldDB" id="A0ABD3DYR1"/>
<dbReference type="Pfam" id="PF21230">
    <property type="entry name" value="Nakanori"/>
    <property type="match status" value="1"/>
</dbReference>
<dbReference type="InterPro" id="IPR049065">
    <property type="entry name" value="Nakanori"/>
</dbReference>
<comment type="caution">
    <text evidence="2">The sequence shown here is derived from an EMBL/GenBank/DDBJ whole genome shotgun (WGS) entry which is preliminary data.</text>
</comment>
<reference evidence="3" key="1">
    <citation type="journal article" date="2024" name="IScience">
        <title>Strigolactones Initiate the Formation of Haustorium-like Structures in Castilleja.</title>
        <authorList>
            <person name="Buerger M."/>
            <person name="Peterson D."/>
            <person name="Chory J."/>
        </authorList>
    </citation>
    <scope>NUCLEOTIDE SEQUENCE [LARGE SCALE GENOMIC DNA]</scope>
</reference>
<keyword evidence="3" id="KW-1185">Reference proteome</keyword>
<evidence type="ECO:0000256" key="1">
    <source>
        <dbReference type="SAM" id="MobiDB-lite"/>
    </source>
</evidence>
<accession>A0ABD3DYR1</accession>
<sequence length="256" mass="27902">MSSNVFGTPVDNGTVEEIYLGITNITAQHRAEVALNYINAGGKADDARAFVNDLKYWYGNGTSTLCTIYNATGNNLTFARKNTWEGSVWRSPYPNIIQNGQWGAFLHVRDRLMGPSHEAAMYTGQNLAGNTRDWLLAWNTSRRHFQNRVYTEIRTSVPNWNTINNNMEQQTTNHSTTALGCFSSVSVGSGSSPHFVAIMTLEGVNRNAAAIASDVSAIFSSLDSKTEDDEGVEGIDEPDATPTPTTTATPTPTPAE</sequence>
<organism evidence="2 3">
    <name type="scientific">Castilleja foliolosa</name>
    <dbReference type="NCBI Taxonomy" id="1961234"/>
    <lineage>
        <taxon>Eukaryota</taxon>
        <taxon>Viridiplantae</taxon>
        <taxon>Streptophyta</taxon>
        <taxon>Embryophyta</taxon>
        <taxon>Tracheophyta</taxon>
        <taxon>Spermatophyta</taxon>
        <taxon>Magnoliopsida</taxon>
        <taxon>eudicotyledons</taxon>
        <taxon>Gunneridae</taxon>
        <taxon>Pentapetalae</taxon>
        <taxon>asterids</taxon>
        <taxon>lamiids</taxon>
        <taxon>Lamiales</taxon>
        <taxon>Orobanchaceae</taxon>
        <taxon>Pedicularideae</taxon>
        <taxon>Castillejinae</taxon>
        <taxon>Castilleja</taxon>
    </lineage>
</organism>
<dbReference type="Proteomes" id="UP001632038">
    <property type="component" value="Unassembled WGS sequence"/>
</dbReference>
<feature type="region of interest" description="Disordered" evidence="1">
    <location>
        <begin position="222"/>
        <end position="256"/>
    </location>
</feature>
<evidence type="ECO:0000313" key="2">
    <source>
        <dbReference type="EMBL" id="KAL3645956.1"/>
    </source>
</evidence>
<dbReference type="PANTHER" id="PTHR36482:SF5">
    <property type="entry name" value="23 KDA JASMONATE-INDUCED PROTEIN-LIKE"/>
    <property type="match status" value="1"/>
</dbReference>
<dbReference type="EMBL" id="JAVIJP010000013">
    <property type="protein sequence ID" value="KAL3645956.1"/>
    <property type="molecule type" value="Genomic_DNA"/>
</dbReference>
<evidence type="ECO:0000313" key="3">
    <source>
        <dbReference type="Proteomes" id="UP001632038"/>
    </source>
</evidence>
<dbReference type="InterPro" id="IPR053085">
    <property type="entry name" value="Jasmonate-induced_protein"/>
</dbReference>
<dbReference type="PANTHER" id="PTHR36482">
    <property type="entry name" value="OSJNBA0024J22.15 PROTEIN"/>
    <property type="match status" value="1"/>
</dbReference>